<dbReference type="PANTHER" id="PTHR42778">
    <property type="entry name" value="2-AMINOETHYLPHOSPHONATE--PYRUVATE TRANSAMINASE"/>
    <property type="match status" value="1"/>
</dbReference>
<dbReference type="InterPro" id="IPR000192">
    <property type="entry name" value="Aminotrans_V_dom"/>
</dbReference>
<dbReference type="Gene3D" id="3.90.1150.10">
    <property type="entry name" value="Aspartate Aminotransferase, domain 1"/>
    <property type="match status" value="1"/>
</dbReference>
<dbReference type="InterPro" id="IPR015422">
    <property type="entry name" value="PyrdxlP-dep_Trfase_small"/>
</dbReference>
<accession>A0ABV9ZZN7</accession>
<dbReference type="InterPro" id="IPR015424">
    <property type="entry name" value="PyrdxlP-dep_Trfase"/>
</dbReference>
<keyword evidence="5" id="KW-0670">Pyruvate</keyword>
<keyword evidence="10" id="KW-1185">Reference proteome</keyword>
<dbReference type="Gene3D" id="3.40.640.10">
    <property type="entry name" value="Type I PLP-dependent aspartate aminotransferase-like (Major domain)"/>
    <property type="match status" value="1"/>
</dbReference>
<dbReference type="SUPFAM" id="SSF53383">
    <property type="entry name" value="PLP-dependent transferases"/>
    <property type="match status" value="1"/>
</dbReference>
<evidence type="ECO:0000256" key="2">
    <source>
        <dbReference type="ARBA" id="ARBA00022576"/>
    </source>
</evidence>
<dbReference type="PIRSF" id="PIRSF000524">
    <property type="entry name" value="SPT"/>
    <property type="match status" value="1"/>
</dbReference>
<evidence type="ECO:0000313" key="10">
    <source>
        <dbReference type="Proteomes" id="UP001596222"/>
    </source>
</evidence>
<comment type="catalytic activity">
    <reaction evidence="7">
        <text>(2-aminoethyl)phosphonate + pyruvate = phosphonoacetaldehyde + L-alanine</text>
        <dbReference type="Rhea" id="RHEA:17021"/>
        <dbReference type="ChEBI" id="CHEBI:15361"/>
        <dbReference type="ChEBI" id="CHEBI:57418"/>
        <dbReference type="ChEBI" id="CHEBI:57972"/>
        <dbReference type="ChEBI" id="CHEBI:58383"/>
        <dbReference type="EC" id="2.6.1.37"/>
    </reaction>
</comment>
<dbReference type="EC" id="2.6.1.37" evidence="6"/>
<evidence type="ECO:0000256" key="1">
    <source>
        <dbReference type="ARBA" id="ARBA00001933"/>
    </source>
</evidence>
<keyword evidence="4" id="KW-0663">Pyridoxal phosphate</keyword>
<evidence type="ECO:0000256" key="7">
    <source>
        <dbReference type="ARBA" id="ARBA00049460"/>
    </source>
</evidence>
<dbReference type="Pfam" id="PF00266">
    <property type="entry name" value="Aminotran_5"/>
    <property type="match status" value="1"/>
</dbReference>
<dbReference type="Proteomes" id="UP001596222">
    <property type="component" value="Unassembled WGS sequence"/>
</dbReference>
<keyword evidence="2 9" id="KW-0032">Aminotransferase</keyword>
<proteinExistence type="inferred from homology"/>
<evidence type="ECO:0000259" key="8">
    <source>
        <dbReference type="Pfam" id="PF00266"/>
    </source>
</evidence>
<protein>
    <recommendedName>
        <fullName evidence="6">2-aminoethylphosphonate--pyruvate transaminase</fullName>
        <ecNumber evidence="6">2.6.1.37</ecNumber>
    </recommendedName>
</protein>
<dbReference type="InterPro" id="IPR024169">
    <property type="entry name" value="SP_NH2Trfase/AEP_transaminase"/>
</dbReference>
<sequence length="383" mass="41115">MEATTPVNGQESACPPPAAVLLNPGPVNVHERVRAAMTYPDVCHREPEAAALMRRTRAKATAVCGGDENHTSVLLAGSGTAALEAAVSSVVPRDGKILVLDNGNYGERIHRIVTVHGIPEHHLEFGWMNPMDPAAVDAVLAADPQITHVGMVHHETSTGMLNPLREIGEVVARHGRSLLVDGISSVGAEEFDMAADHVDWLVGTANKCLEGLPGVSFVCARRDRLEALADVPSRTFYLDLHGHYVAQDKVGAPLFTPAVQVMYAFEEALDLMLAEGVGERIARYTDFARRLRAGFAERGLKFLLAQEQMSTSVTNVHVPDGVRYADLHDLLKDEGFVIYGVQEQVGNVFRVANMGQLATDVPDVFLAALDRVLGKLGAAGVAA</sequence>
<evidence type="ECO:0000256" key="6">
    <source>
        <dbReference type="ARBA" id="ARBA00044521"/>
    </source>
</evidence>
<dbReference type="GO" id="GO:0047304">
    <property type="term" value="F:2-aminoethylphosphonate-pyruvate transaminase activity"/>
    <property type="evidence" value="ECO:0007669"/>
    <property type="project" value="UniProtKB-EC"/>
</dbReference>
<gene>
    <name evidence="9" type="ORF">ACFPP6_19405</name>
</gene>
<evidence type="ECO:0000256" key="4">
    <source>
        <dbReference type="ARBA" id="ARBA00022898"/>
    </source>
</evidence>
<organism evidence="9 10">
    <name type="scientific">Streptomyces aureoversilis</name>
    <dbReference type="NCBI Taxonomy" id="67277"/>
    <lineage>
        <taxon>Bacteria</taxon>
        <taxon>Bacillati</taxon>
        <taxon>Actinomycetota</taxon>
        <taxon>Actinomycetes</taxon>
        <taxon>Kitasatosporales</taxon>
        <taxon>Streptomycetaceae</taxon>
        <taxon>Streptomyces</taxon>
    </lineage>
</organism>
<comment type="cofactor">
    <cofactor evidence="1">
        <name>pyridoxal 5'-phosphate</name>
        <dbReference type="ChEBI" id="CHEBI:597326"/>
    </cofactor>
</comment>
<feature type="domain" description="Aminotransferase class V" evidence="8">
    <location>
        <begin position="42"/>
        <end position="337"/>
    </location>
</feature>
<dbReference type="EMBL" id="JBHSKJ010000010">
    <property type="protein sequence ID" value="MFC5146843.1"/>
    <property type="molecule type" value="Genomic_DNA"/>
</dbReference>
<evidence type="ECO:0000313" key="9">
    <source>
        <dbReference type="EMBL" id="MFC5146843.1"/>
    </source>
</evidence>
<dbReference type="InterPro" id="IPR015421">
    <property type="entry name" value="PyrdxlP-dep_Trfase_major"/>
</dbReference>
<reference evidence="10" key="1">
    <citation type="journal article" date="2019" name="Int. J. Syst. Evol. Microbiol.">
        <title>The Global Catalogue of Microorganisms (GCM) 10K type strain sequencing project: providing services to taxonomists for standard genome sequencing and annotation.</title>
        <authorList>
            <consortium name="The Broad Institute Genomics Platform"/>
            <consortium name="The Broad Institute Genome Sequencing Center for Infectious Disease"/>
            <person name="Wu L."/>
            <person name="Ma J."/>
        </authorList>
    </citation>
    <scope>NUCLEOTIDE SEQUENCE [LARGE SCALE GENOMIC DNA]</scope>
    <source>
        <strain evidence="10">CGMCC 4.1641</strain>
    </source>
</reference>
<dbReference type="HAMAP" id="MF_01376">
    <property type="entry name" value="PhnW_aminotrans_5"/>
    <property type="match status" value="1"/>
</dbReference>
<dbReference type="NCBIfam" id="TIGR03301">
    <property type="entry name" value="PhnW-AepZ"/>
    <property type="match status" value="1"/>
</dbReference>
<evidence type="ECO:0000256" key="5">
    <source>
        <dbReference type="ARBA" id="ARBA00023317"/>
    </source>
</evidence>
<keyword evidence="3 9" id="KW-0808">Transferase</keyword>
<dbReference type="RefSeq" id="WP_382043737.1">
    <property type="nucleotide sequence ID" value="NZ_JBHSKJ010000010.1"/>
</dbReference>
<comment type="caution">
    <text evidence="9">The sequence shown here is derived from an EMBL/GenBank/DDBJ whole genome shotgun (WGS) entry which is preliminary data.</text>
</comment>
<dbReference type="PANTHER" id="PTHR42778:SF1">
    <property type="entry name" value="2-AMINOETHYLPHOSPHONATE--PYRUVATE TRANSAMINASE"/>
    <property type="match status" value="1"/>
</dbReference>
<dbReference type="InterPro" id="IPR012703">
    <property type="entry name" value="NH2EtPonate_pyrv_transaminase"/>
</dbReference>
<name>A0ABV9ZZN7_9ACTN</name>
<evidence type="ECO:0000256" key="3">
    <source>
        <dbReference type="ARBA" id="ARBA00022679"/>
    </source>
</evidence>